<reference evidence="3" key="2">
    <citation type="journal article" date="2007" name="Science">
        <title>Draft genome sequence of the sexually transmitted pathogen Trichomonas vaginalis.</title>
        <authorList>
            <person name="Carlton J.M."/>
            <person name="Hirt R.P."/>
            <person name="Silva J.C."/>
            <person name="Delcher A.L."/>
            <person name="Schatz M."/>
            <person name="Zhao Q."/>
            <person name="Wortman J.R."/>
            <person name="Bidwell S.L."/>
            <person name="Alsmark U.C.M."/>
            <person name="Besteiro S."/>
            <person name="Sicheritz-Ponten T."/>
            <person name="Noel C.J."/>
            <person name="Dacks J.B."/>
            <person name="Foster P.G."/>
            <person name="Simillion C."/>
            <person name="Van de Peer Y."/>
            <person name="Miranda-Saavedra D."/>
            <person name="Barton G.J."/>
            <person name="Westrop G.D."/>
            <person name="Mueller S."/>
            <person name="Dessi D."/>
            <person name="Fiori P.L."/>
            <person name="Ren Q."/>
            <person name="Paulsen I."/>
            <person name="Zhang H."/>
            <person name="Bastida-Corcuera F.D."/>
            <person name="Simoes-Barbosa A."/>
            <person name="Brown M.T."/>
            <person name="Hayes R.D."/>
            <person name="Mukherjee M."/>
            <person name="Okumura C.Y."/>
            <person name="Schneider R."/>
            <person name="Smith A.J."/>
            <person name="Vanacova S."/>
            <person name="Villalvazo M."/>
            <person name="Haas B.J."/>
            <person name="Pertea M."/>
            <person name="Feldblyum T.V."/>
            <person name="Utterback T.R."/>
            <person name="Shu C.L."/>
            <person name="Osoegawa K."/>
            <person name="de Jong P.J."/>
            <person name="Hrdy I."/>
            <person name="Horvathova L."/>
            <person name="Zubacova Z."/>
            <person name="Dolezal P."/>
            <person name="Malik S.B."/>
            <person name="Logsdon J.M. Jr."/>
            <person name="Henze K."/>
            <person name="Gupta A."/>
            <person name="Wang C.C."/>
            <person name="Dunne R.L."/>
            <person name="Upcroft J.A."/>
            <person name="Upcroft P."/>
            <person name="White O."/>
            <person name="Salzberg S.L."/>
            <person name="Tang P."/>
            <person name="Chiu C.-H."/>
            <person name="Lee Y.-S."/>
            <person name="Embley T.M."/>
            <person name="Coombs G.H."/>
            <person name="Mottram J.C."/>
            <person name="Tachezy J."/>
            <person name="Fraser-Liggett C.M."/>
            <person name="Johnson P.J."/>
        </authorList>
    </citation>
    <scope>NUCLEOTIDE SEQUENCE [LARGE SCALE GENOMIC DNA]</scope>
    <source>
        <strain evidence="3">G3</strain>
    </source>
</reference>
<dbReference type="VEuPathDB" id="TrichDB:TVAGG3_0238720"/>
<dbReference type="Gene3D" id="1.25.40.20">
    <property type="entry name" value="Ankyrin repeat-containing domain"/>
    <property type="match status" value="1"/>
</dbReference>
<organism evidence="3 4">
    <name type="scientific">Trichomonas vaginalis (strain ATCC PRA-98 / G3)</name>
    <dbReference type="NCBI Taxonomy" id="412133"/>
    <lineage>
        <taxon>Eukaryota</taxon>
        <taxon>Metamonada</taxon>
        <taxon>Parabasalia</taxon>
        <taxon>Trichomonadida</taxon>
        <taxon>Trichomonadidae</taxon>
        <taxon>Trichomonas</taxon>
    </lineage>
</organism>
<sequence>MSNHFNESGHDKEAKDICEYTTFIIALIQCHVEVVNYRVSVGIDKDVKNKNGKTALDVANNNVNV</sequence>
<dbReference type="InterPro" id="IPR036770">
    <property type="entry name" value="Ankyrin_rpt-contain_sf"/>
</dbReference>
<evidence type="ECO:0000313" key="3">
    <source>
        <dbReference type="EMBL" id="EAX92946.1"/>
    </source>
</evidence>
<dbReference type="KEGG" id="tva:4750661"/>
<name>A2FQ74_TRIV3</name>
<dbReference type="AlphaFoldDB" id="A2FQ74"/>
<dbReference type="Proteomes" id="UP000001542">
    <property type="component" value="Unassembled WGS sequence"/>
</dbReference>
<dbReference type="SMR" id="A2FQ74"/>
<protein>
    <submittedName>
        <fullName evidence="3">Uncharacterized protein</fullName>
    </submittedName>
</protein>
<dbReference type="VEuPathDB" id="TrichDB:TVAG_489850"/>
<keyword evidence="2" id="KW-0040">ANK repeat</keyword>
<dbReference type="OrthoDB" id="4735278at2759"/>
<keyword evidence="1" id="KW-0677">Repeat</keyword>
<dbReference type="InParanoid" id="A2FQ74"/>
<gene>
    <name evidence="3" type="ORF">TVAG_489850</name>
</gene>
<dbReference type="EMBL" id="DS113939">
    <property type="protein sequence ID" value="EAX92946.1"/>
    <property type="molecule type" value="Genomic_DNA"/>
</dbReference>
<accession>A2FQ74</accession>
<proteinExistence type="predicted"/>
<reference evidence="3" key="1">
    <citation type="submission" date="2006-10" db="EMBL/GenBank/DDBJ databases">
        <authorList>
            <person name="Amadeo P."/>
            <person name="Zhao Q."/>
            <person name="Wortman J."/>
            <person name="Fraser-Liggett C."/>
            <person name="Carlton J."/>
        </authorList>
    </citation>
    <scope>NUCLEOTIDE SEQUENCE</scope>
    <source>
        <strain evidence="3">G3</strain>
    </source>
</reference>
<dbReference type="PANTHER" id="PTHR24188:SF29">
    <property type="entry name" value="GH09064P"/>
    <property type="match status" value="1"/>
</dbReference>
<evidence type="ECO:0000256" key="1">
    <source>
        <dbReference type="ARBA" id="ARBA00022737"/>
    </source>
</evidence>
<evidence type="ECO:0000313" key="4">
    <source>
        <dbReference type="Proteomes" id="UP000001542"/>
    </source>
</evidence>
<dbReference type="SUPFAM" id="SSF48403">
    <property type="entry name" value="Ankyrin repeat"/>
    <property type="match status" value="1"/>
</dbReference>
<dbReference type="PANTHER" id="PTHR24188">
    <property type="entry name" value="ANKYRIN REPEAT PROTEIN"/>
    <property type="match status" value="1"/>
</dbReference>
<dbReference type="RefSeq" id="XP_001305876.1">
    <property type="nucleotide sequence ID" value="XM_001305875.1"/>
</dbReference>
<evidence type="ECO:0000256" key="2">
    <source>
        <dbReference type="ARBA" id="ARBA00023043"/>
    </source>
</evidence>
<keyword evidence="4" id="KW-1185">Reference proteome</keyword>